<name>A0A9P1K1U6_9PROT</name>
<dbReference type="Gene3D" id="3.40.50.720">
    <property type="entry name" value="NAD(P)-binding Rossmann-like Domain"/>
    <property type="match status" value="1"/>
</dbReference>
<evidence type="ECO:0000256" key="2">
    <source>
        <dbReference type="SAM" id="MobiDB-lite"/>
    </source>
</evidence>
<evidence type="ECO:0000313" key="4">
    <source>
        <dbReference type="EMBL" id="CCD04001.1"/>
    </source>
</evidence>
<accession>A0A9P1K1U6</accession>
<evidence type="ECO:0000313" key="5">
    <source>
        <dbReference type="Proteomes" id="UP000007319"/>
    </source>
</evidence>
<organism evidence="4 5">
    <name type="scientific">Azospirillum baldaniorum</name>
    <dbReference type="NCBI Taxonomy" id="1064539"/>
    <lineage>
        <taxon>Bacteria</taxon>
        <taxon>Pseudomonadati</taxon>
        <taxon>Pseudomonadota</taxon>
        <taxon>Alphaproteobacteria</taxon>
        <taxon>Rhodospirillales</taxon>
        <taxon>Azospirillaceae</taxon>
        <taxon>Azospirillum</taxon>
    </lineage>
</organism>
<dbReference type="CDD" id="cd05237">
    <property type="entry name" value="UDP_invert_4-6DH_SDR_e"/>
    <property type="match status" value="1"/>
</dbReference>
<sequence length="360" mass="40100">MNHEARTPLTMQQFDRPNESPTEALLPGFGMLNGQSILVTGGSGSFGKRFVETVLRHASPRRVIVFSRDEFKQYEMQQQLGPDWASTLRFFIGDVRDRERLELAMREVDVCVHAAALKHVPAAEYNPMECIHTNVYGAENVVRAALNTGVKRVIALSTDKAANPVNLYGASKLASDKIFIAANNLSGSLGTRFSVVRYGNVVGSRGSVIPLFRRMIAEGAESLPVTDDRMTRFWITLQHGVDFVVSCIAMMQGGEIFVPKIPSMRITDLARAMAPHLPHKQVGIRPGEKLHEVMITEDDSRQTFELPDRFVIEPAFAFWTHEPYQRLGAKPVADGFRYASDTNGDWLDGARLMRLLAEAP</sequence>
<evidence type="ECO:0000259" key="3">
    <source>
        <dbReference type="Pfam" id="PF02719"/>
    </source>
</evidence>
<dbReference type="AlphaFoldDB" id="A0A9P1K1U6"/>
<dbReference type="KEGG" id="abs:AZOBR_p60065"/>
<dbReference type="NCBIfam" id="TIGR03589">
    <property type="entry name" value="PseB"/>
    <property type="match status" value="1"/>
</dbReference>
<dbReference type="InterPro" id="IPR051203">
    <property type="entry name" value="Polysaccharide_Synthase-Rel"/>
</dbReference>
<proteinExistence type="inferred from homology"/>
<dbReference type="InterPro" id="IPR003869">
    <property type="entry name" value="Polysac_CapD-like"/>
</dbReference>
<dbReference type="Pfam" id="PF02719">
    <property type="entry name" value="Polysacc_synt_2"/>
    <property type="match status" value="1"/>
</dbReference>
<feature type="compositionally biased region" description="Polar residues" evidence="2">
    <location>
        <begin position="9"/>
        <end position="20"/>
    </location>
</feature>
<dbReference type="Proteomes" id="UP000007319">
    <property type="component" value="Plasmid AZOBR_p6"/>
</dbReference>
<protein>
    <submittedName>
        <fullName evidence="4">Sugar nucleotide epimerase/dehydratase</fullName>
    </submittedName>
</protein>
<keyword evidence="4" id="KW-0614">Plasmid</keyword>
<gene>
    <name evidence="4" type="ORF">AZOBR_p60065</name>
</gene>
<dbReference type="PANTHER" id="PTHR43318:SF2">
    <property type="entry name" value="UDP-N-ACETYLGLUCOSAMINE 4,6-DEHYDRATASE (INVERTING)"/>
    <property type="match status" value="1"/>
</dbReference>
<dbReference type="SUPFAM" id="SSF51735">
    <property type="entry name" value="NAD(P)-binding Rossmann-fold domains"/>
    <property type="match status" value="1"/>
</dbReference>
<dbReference type="EMBL" id="HE577333">
    <property type="protein sequence ID" value="CCD04001.1"/>
    <property type="molecule type" value="Genomic_DNA"/>
</dbReference>
<keyword evidence="5" id="KW-1185">Reference proteome</keyword>
<dbReference type="InterPro" id="IPR020025">
    <property type="entry name" value="PseB"/>
</dbReference>
<reference evidence="4 5" key="1">
    <citation type="journal article" date="2011" name="PLoS Genet.">
        <title>Azospirillum genomes reveal transition of bacteria from aquatic to terrestrial environments.</title>
        <authorList>
            <person name="Wisniewski-Dye F."/>
            <person name="Borziak K."/>
            <person name="Khalsa-Moyers G."/>
            <person name="Alexandre G."/>
            <person name="Sukharnikov L.O."/>
            <person name="Wuichet K."/>
            <person name="Hurst G.B."/>
            <person name="McDonald W.H."/>
            <person name="Robertson J.S."/>
            <person name="Barbe V."/>
            <person name="Calteau A."/>
            <person name="Rouy Z."/>
            <person name="Mangenot S."/>
            <person name="Prigent-Combaret C."/>
            <person name="Normand P."/>
            <person name="Boyer M."/>
            <person name="Siguier P."/>
            <person name="Dessaux Y."/>
            <person name="Elmerich C."/>
            <person name="Condemine G."/>
            <person name="Krishnen G."/>
            <person name="Kennedy I."/>
            <person name="Paterson A.H."/>
            <person name="Gonzalez V."/>
            <person name="Mavingui P."/>
            <person name="Zhulin I.B."/>
        </authorList>
    </citation>
    <scope>NUCLEOTIDE SEQUENCE [LARGE SCALE GENOMIC DNA]</scope>
    <source>
        <strain evidence="4 5">Sp245</strain>
    </source>
</reference>
<evidence type="ECO:0000256" key="1">
    <source>
        <dbReference type="ARBA" id="ARBA00007430"/>
    </source>
</evidence>
<comment type="similarity">
    <text evidence="1">Belongs to the polysaccharide synthase family.</text>
</comment>
<feature type="region of interest" description="Disordered" evidence="2">
    <location>
        <begin position="1"/>
        <end position="20"/>
    </location>
</feature>
<dbReference type="PANTHER" id="PTHR43318">
    <property type="entry name" value="UDP-N-ACETYLGLUCOSAMINE 4,6-DEHYDRATASE"/>
    <property type="match status" value="1"/>
</dbReference>
<geneLocation type="plasmid" evidence="4 5">
    <name>AZOBR_p6</name>
</geneLocation>
<dbReference type="InterPro" id="IPR036291">
    <property type="entry name" value="NAD(P)-bd_dom_sf"/>
</dbReference>
<feature type="domain" description="Polysaccharide biosynthesis protein CapD-like" evidence="3">
    <location>
        <begin position="37"/>
        <end position="313"/>
    </location>
</feature>